<evidence type="ECO:0000256" key="4">
    <source>
        <dbReference type="ARBA" id="ARBA00022840"/>
    </source>
</evidence>
<dbReference type="GO" id="GO:0046872">
    <property type="term" value="F:metal ion binding"/>
    <property type="evidence" value="ECO:0007669"/>
    <property type="project" value="UniProtKB-KW"/>
</dbReference>
<evidence type="ECO:0000256" key="5">
    <source>
        <dbReference type="ARBA" id="ARBA00022842"/>
    </source>
</evidence>
<organism evidence="7 8">
    <name type="scientific">Siphonobacter aquaeclarae</name>
    <dbReference type="NCBI Taxonomy" id="563176"/>
    <lineage>
        <taxon>Bacteria</taxon>
        <taxon>Pseudomonadati</taxon>
        <taxon>Bacteroidota</taxon>
        <taxon>Cytophagia</taxon>
        <taxon>Cytophagales</taxon>
        <taxon>Cytophagaceae</taxon>
        <taxon>Siphonobacter</taxon>
    </lineage>
</organism>
<dbReference type="Pfam" id="PF03738">
    <property type="entry name" value="GSP_synth"/>
    <property type="match status" value="1"/>
</dbReference>
<keyword evidence="2" id="KW-0479">Metal-binding</keyword>
<proteinExistence type="predicted"/>
<evidence type="ECO:0000259" key="6">
    <source>
        <dbReference type="Pfam" id="PF03738"/>
    </source>
</evidence>
<dbReference type="OrthoDB" id="9765517at2"/>
<dbReference type="Gene3D" id="3.30.1490.330">
    <property type="match status" value="1"/>
</dbReference>
<keyword evidence="1" id="KW-0436">Ligase</keyword>
<dbReference type="InterPro" id="IPR005494">
    <property type="entry name" value="GSPS_pre-ATP-grasp-like_dom"/>
</dbReference>
<dbReference type="EMBL" id="FNGS01000006">
    <property type="protein sequence ID" value="SDM37772.1"/>
    <property type="molecule type" value="Genomic_DNA"/>
</dbReference>
<evidence type="ECO:0000256" key="1">
    <source>
        <dbReference type="ARBA" id="ARBA00022598"/>
    </source>
</evidence>
<dbReference type="SUPFAM" id="SSF56059">
    <property type="entry name" value="Glutathione synthetase ATP-binding domain-like"/>
    <property type="match status" value="1"/>
</dbReference>
<dbReference type="Proteomes" id="UP000198901">
    <property type="component" value="Unassembled WGS sequence"/>
</dbReference>
<evidence type="ECO:0000256" key="2">
    <source>
        <dbReference type="ARBA" id="ARBA00022723"/>
    </source>
</evidence>
<accession>A0A1G9SQS5</accession>
<gene>
    <name evidence="7" type="ORF">SAMN04488090_3260</name>
</gene>
<dbReference type="STRING" id="563176.SAMN04488090_3260"/>
<keyword evidence="5" id="KW-0460">Magnesium</keyword>
<dbReference type="InterPro" id="IPR016185">
    <property type="entry name" value="PreATP-grasp_dom_sf"/>
</dbReference>
<dbReference type="AlphaFoldDB" id="A0A1G9SQS5"/>
<evidence type="ECO:0000313" key="8">
    <source>
        <dbReference type="Proteomes" id="UP000198901"/>
    </source>
</evidence>
<evidence type="ECO:0000256" key="3">
    <source>
        <dbReference type="ARBA" id="ARBA00022741"/>
    </source>
</evidence>
<name>A0A1G9SQS5_9BACT</name>
<keyword evidence="3" id="KW-0547">Nucleotide-binding</keyword>
<keyword evidence="4" id="KW-0067">ATP-binding</keyword>
<reference evidence="7 8" key="1">
    <citation type="submission" date="2016-10" db="EMBL/GenBank/DDBJ databases">
        <authorList>
            <person name="de Groot N.N."/>
        </authorList>
    </citation>
    <scope>NUCLEOTIDE SEQUENCE [LARGE SCALE GENOMIC DNA]</scope>
    <source>
        <strain evidence="7 8">DSM 21668</strain>
    </source>
</reference>
<dbReference type="RefSeq" id="WP_093204506.1">
    <property type="nucleotide sequence ID" value="NZ_FNGS01000006.1"/>
</dbReference>
<protein>
    <submittedName>
        <fullName evidence="7">Glutathionylspermidine synthase preATP-grasp</fullName>
    </submittedName>
</protein>
<dbReference type="GO" id="GO:0005524">
    <property type="term" value="F:ATP binding"/>
    <property type="evidence" value="ECO:0007669"/>
    <property type="project" value="UniProtKB-KW"/>
</dbReference>
<evidence type="ECO:0000313" key="7">
    <source>
        <dbReference type="EMBL" id="SDM37772.1"/>
    </source>
</evidence>
<dbReference type="SUPFAM" id="SSF52440">
    <property type="entry name" value="PreATP-grasp domain"/>
    <property type="match status" value="1"/>
</dbReference>
<dbReference type="GO" id="GO:0016874">
    <property type="term" value="F:ligase activity"/>
    <property type="evidence" value="ECO:0007669"/>
    <property type="project" value="UniProtKB-KW"/>
</dbReference>
<feature type="domain" description="Glutathionylspermidine synthase pre-ATP-grasp-like" evidence="6">
    <location>
        <begin position="13"/>
        <end position="389"/>
    </location>
</feature>
<sequence>MPKIKTLPLSPESQLRQVGWDWMLGTDTLSYLTHDLVVVSEAEAQAYYDAANDLYELFIDAGQAVIDQDRFAELGIPDNLKELIRLSWDDDRHLHLYGRFDFAGGIDGKPIKLIEFNADTATCIPETGIVQWAHLKANGLDEASQFNTLYESLVENFQLLRNLNSDLTPTLLISTLQGFPEDETNVQVLGEAAKEAGFDVEYAYVEDVEFSPSEGIFRQNAQNGNFERFDFWFKLVPWEFIGWEEPDLADLLTQIVRNRKAVIINPAYTLLFQSKAILKVLWERNPGHPLLLPTYNTPPAGIPSVAKVMFGREGANVEILDKDGKPVTSAEGDYDDQPRVYQEYVAFPVDSAGNRYQAGVFFAGEGCGLGYRTGGEILDNGARFSGHIVE</sequence>
<keyword evidence="8" id="KW-1185">Reference proteome</keyword>